<dbReference type="NCBIfam" id="TIGR02595">
    <property type="entry name" value="PEP_CTERM"/>
    <property type="match status" value="1"/>
</dbReference>
<dbReference type="RefSeq" id="WP_075078465.1">
    <property type="nucleotide sequence ID" value="NZ_BDCO01000002.1"/>
</dbReference>
<name>A0A146G4A0_TERSA</name>
<dbReference type="AlphaFoldDB" id="A0A146G4A0"/>
<sequence length="273" mass="28558">MTSFRTFILLLAAVSTAKAATVYDVGSAVTAGNTGANTYFVSNQTGAGVTTGSSLGLTVGTSTGTTNTTYLVGYFPDVSLINVGDSISMSLSFSGPINATNEAFRVGFYDSGNSQLTSNVTASNGSAVMKDYTGYSASLGANTTPSASNTFKERSTSNNNLFSSSSYNSFSSPTLAGSVGSTGSRNLTYTLELVATGVKMTIDYGTYSYSYIDTVTPYTNFDTFAIYSEKSTSTTTSPTLTFTNLTISSVPEPSTFVLCALGLGLLLRRRLRR</sequence>
<protein>
    <submittedName>
        <fullName evidence="3">PEP-CTERM protein-sorting domain-containing protein</fullName>
    </submittedName>
</protein>
<dbReference type="Proteomes" id="UP000076023">
    <property type="component" value="Unassembled WGS sequence"/>
</dbReference>
<comment type="caution">
    <text evidence="3">The sequence shown here is derived from an EMBL/GenBank/DDBJ whole genome shotgun (WGS) entry which is preliminary data.</text>
</comment>
<dbReference type="InterPro" id="IPR013424">
    <property type="entry name" value="Ice-binding_C"/>
</dbReference>
<keyword evidence="4" id="KW-1185">Reference proteome</keyword>
<reference evidence="4" key="1">
    <citation type="journal article" date="2017" name="Genome Announc.">
        <title>Draft Genome Sequence of Terrimicrobium sacchariphilum NM-5T, a Facultative Anaerobic Soil Bacterium of the Class Spartobacteria.</title>
        <authorList>
            <person name="Qiu Y.L."/>
            <person name="Tourlousse D.M."/>
            <person name="Matsuura N."/>
            <person name="Ohashi A."/>
            <person name="Sekiguchi Y."/>
        </authorList>
    </citation>
    <scope>NUCLEOTIDE SEQUENCE [LARGE SCALE GENOMIC DNA]</scope>
    <source>
        <strain evidence="4">NM-5</strain>
    </source>
</reference>
<evidence type="ECO:0000259" key="2">
    <source>
        <dbReference type="Pfam" id="PF07589"/>
    </source>
</evidence>
<organism evidence="3 4">
    <name type="scientific">Terrimicrobium sacchariphilum</name>
    <dbReference type="NCBI Taxonomy" id="690879"/>
    <lineage>
        <taxon>Bacteria</taxon>
        <taxon>Pseudomonadati</taxon>
        <taxon>Verrucomicrobiota</taxon>
        <taxon>Terrimicrobiia</taxon>
        <taxon>Terrimicrobiales</taxon>
        <taxon>Terrimicrobiaceae</taxon>
        <taxon>Terrimicrobium</taxon>
    </lineage>
</organism>
<feature type="chain" id="PRO_5007524366" evidence="1">
    <location>
        <begin position="20"/>
        <end position="273"/>
    </location>
</feature>
<dbReference type="InParanoid" id="A0A146G4A0"/>
<accession>A0A146G4A0</accession>
<keyword evidence="1" id="KW-0732">Signal</keyword>
<evidence type="ECO:0000313" key="3">
    <source>
        <dbReference type="EMBL" id="GAT32639.1"/>
    </source>
</evidence>
<dbReference type="Pfam" id="PF07589">
    <property type="entry name" value="PEP-CTERM"/>
    <property type="match status" value="1"/>
</dbReference>
<dbReference type="EMBL" id="BDCO01000002">
    <property type="protein sequence ID" value="GAT32639.1"/>
    <property type="molecule type" value="Genomic_DNA"/>
</dbReference>
<feature type="signal peptide" evidence="1">
    <location>
        <begin position="1"/>
        <end position="19"/>
    </location>
</feature>
<gene>
    <name evidence="3" type="ORF">TSACC_21038</name>
</gene>
<feature type="domain" description="Ice-binding protein C-terminal" evidence="2">
    <location>
        <begin position="249"/>
        <end position="270"/>
    </location>
</feature>
<evidence type="ECO:0000313" key="4">
    <source>
        <dbReference type="Proteomes" id="UP000076023"/>
    </source>
</evidence>
<evidence type="ECO:0000256" key="1">
    <source>
        <dbReference type="SAM" id="SignalP"/>
    </source>
</evidence>
<proteinExistence type="predicted"/>